<dbReference type="Gene3D" id="3.30.429.10">
    <property type="entry name" value="Macrophage Migration Inhibitory Factor"/>
    <property type="match status" value="1"/>
</dbReference>
<dbReference type="InterPro" id="IPR014347">
    <property type="entry name" value="Tautomerase/MIF_sf"/>
</dbReference>
<keyword evidence="1 3" id="KW-0413">Isomerase</keyword>
<dbReference type="AlphaFoldDB" id="A0A840P2E8"/>
<dbReference type="SUPFAM" id="SSF55331">
    <property type="entry name" value="Tautomerase/MIF"/>
    <property type="match status" value="1"/>
</dbReference>
<dbReference type="Proteomes" id="UP000578449">
    <property type="component" value="Unassembled WGS sequence"/>
</dbReference>
<dbReference type="GO" id="GO:0016853">
    <property type="term" value="F:isomerase activity"/>
    <property type="evidence" value="ECO:0007669"/>
    <property type="project" value="UniProtKB-KW"/>
</dbReference>
<accession>A0A840P2E8</accession>
<reference evidence="3 4" key="1">
    <citation type="submission" date="2020-08" db="EMBL/GenBank/DDBJ databases">
        <title>Genomic Encyclopedia of Type Strains, Phase IV (KMG-IV): sequencing the most valuable type-strain genomes for metagenomic binning, comparative biology and taxonomic classification.</title>
        <authorList>
            <person name="Goeker M."/>
        </authorList>
    </citation>
    <scope>NUCLEOTIDE SEQUENCE [LARGE SCALE GENOMIC DNA]</scope>
    <source>
        <strain evidence="3 4">DSM 45615</strain>
    </source>
</reference>
<gene>
    <name evidence="3" type="ORF">HNP84_005198</name>
</gene>
<evidence type="ECO:0000256" key="1">
    <source>
        <dbReference type="ARBA" id="ARBA00023235"/>
    </source>
</evidence>
<dbReference type="InterPro" id="IPR004370">
    <property type="entry name" value="4-OT-like_dom"/>
</dbReference>
<organism evidence="3 4">
    <name type="scientific">Thermocatellispora tengchongensis</name>
    <dbReference type="NCBI Taxonomy" id="1073253"/>
    <lineage>
        <taxon>Bacteria</taxon>
        <taxon>Bacillati</taxon>
        <taxon>Actinomycetota</taxon>
        <taxon>Actinomycetes</taxon>
        <taxon>Streptosporangiales</taxon>
        <taxon>Streptosporangiaceae</taxon>
        <taxon>Thermocatellispora</taxon>
    </lineage>
</organism>
<dbReference type="Pfam" id="PF01361">
    <property type="entry name" value="Tautomerase"/>
    <property type="match status" value="1"/>
</dbReference>
<keyword evidence="4" id="KW-1185">Reference proteome</keyword>
<evidence type="ECO:0000313" key="3">
    <source>
        <dbReference type="EMBL" id="MBB5135454.1"/>
    </source>
</evidence>
<comment type="caution">
    <text evidence="3">The sequence shown here is derived from an EMBL/GenBank/DDBJ whole genome shotgun (WGS) entry which is preliminary data.</text>
</comment>
<feature type="domain" description="4-oxalocrotonate tautomerase-like" evidence="2">
    <location>
        <begin position="2"/>
        <end position="59"/>
    </location>
</feature>
<dbReference type="EMBL" id="JACHGN010000011">
    <property type="protein sequence ID" value="MBB5135454.1"/>
    <property type="molecule type" value="Genomic_DNA"/>
</dbReference>
<protein>
    <submittedName>
        <fullName evidence="3">4-oxalocrotonate tautomerase</fullName>
        <ecNumber evidence="3">5.3.2.6</ecNumber>
    </submittedName>
</protein>
<name>A0A840P2E8_9ACTN</name>
<evidence type="ECO:0000313" key="4">
    <source>
        <dbReference type="Proteomes" id="UP000578449"/>
    </source>
</evidence>
<sequence length="67" mass="7299">MPFIDVRIFEERLTPESEERLIGALTDAVASVLGEPAREQTWVVLTGAPAARWGVAGKRGRAPEVPQ</sequence>
<dbReference type="EC" id="5.3.2.6" evidence="3"/>
<evidence type="ECO:0000259" key="2">
    <source>
        <dbReference type="Pfam" id="PF01361"/>
    </source>
</evidence>
<proteinExistence type="predicted"/>
<dbReference type="RefSeq" id="WP_185052407.1">
    <property type="nucleotide sequence ID" value="NZ_BAABIX010000002.1"/>
</dbReference>